<dbReference type="AlphaFoldDB" id="A0A9Q9F7N9"/>
<evidence type="ECO:0000256" key="4">
    <source>
        <dbReference type="ARBA" id="ARBA00022837"/>
    </source>
</evidence>
<evidence type="ECO:0000313" key="6">
    <source>
        <dbReference type="EMBL" id="UTX42624.1"/>
    </source>
</evidence>
<dbReference type="EMBL" id="CP075148">
    <property type="protein sequence ID" value="UTX42624.1"/>
    <property type="molecule type" value="Genomic_DNA"/>
</dbReference>
<dbReference type="SUPFAM" id="SSF69819">
    <property type="entry name" value="MTH1598-like"/>
    <property type="match status" value="1"/>
</dbReference>
<dbReference type="OrthoDB" id="2190767at2759"/>
<feature type="domain" description="Archease" evidence="5">
    <location>
        <begin position="21"/>
        <end position="150"/>
    </location>
</feature>
<keyword evidence="2" id="KW-0819">tRNA processing</keyword>
<comment type="similarity">
    <text evidence="1">Belongs to the archease family.</text>
</comment>
<name>A0A9Q9F7N9_ENCHE</name>
<gene>
    <name evidence="6" type="ORF">GPU96_02g03370</name>
    <name evidence="7" type="ORF">PFJ87_02g01190</name>
</gene>
<dbReference type="InterPro" id="IPR036820">
    <property type="entry name" value="Archease_dom_sf"/>
</dbReference>
<dbReference type="Proteomes" id="UP001217963">
    <property type="component" value="Chromosome II"/>
</dbReference>
<reference evidence="7 9" key="2">
    <citation type="submission" date="2023-02" db="EMBL/GenBank/DDBJ databases">
        <title>Encephalitozoon hellem ATCC 50451 complete genome.</title>
        <authorList>
            <person name="Mascarenhas dos Santos A.C."/>
            <person name="Julian A.T."/>
            <person name="Pombert J.-F."/>
        </authorList>
    </citation>
    <scope>NUCLEOTIDE SEQUENCE [LARGE SCALE GENOMIC DNA]</scope>
    <source>
        <strain evidence="7 9">ATCC 50451</strain>
    </source>
</reference>
<sequence>MQSINYKALKGPGIKETGSIEFLDHLADVQMHCTASHLPLLYETAVRGMMSYAVKAPEAGETAGRVEISEGSCEMNMVALLTYFIDLMYGEGLVVVKTSVTLENGHLTCDYFAADGSRCQGLCEIKAVTLCGLRVFEKDGVFHSYCIFDI</sequence>
<dbReference type="Proteomes" id="UP001059546">
    <property type="component" value="Chromosome II"/>
</dbReference>
<reference evidence="6" key="1">
    <citation type="submission" date="2021-05" db="EMBL/GenBank/DDBJ databases">
        <title>Encephalitozoon hellem ATCC 50604 Complete Genome.</title>
        <authorList>
            <person name="Mascarenhas dos Santos A.C."/>
            <person name="Julian A.T."/>
            <person name="Pombert J.-F."/>
        </authorList>
    </citation>
    <scope>NUCLEOTIDE SEQUENCE</scope>
    <source>
        <strain evidence="6">ATCC 50604</strain>
    </source>
</reference>
<evidence type="ECO:0000256" key="2">
    <source>
        <dbReference type="ARBA" id="ARBA00022694"/>
    </source>
</evidence>
<evidence type="ECO:0000313" key="9">
    <source>
        <dbReference type="Proteomes" id="UP001217963"/>
    </source>
</evidence>
<dbReference type="InterPro" id="IPR023572">
    <property type="entry name" value="Archease_dom"/>
</dbReference>
<accession>A0A9Q9F7N9</accession>
<keyword evidence="4" id="KW-0106">Calcium</keyword>
<keyword evidence="3" id="KW-0479">Metal-binding</keyword>
<dbReference type="GO" id="GO:0008033">
    <property type="term" value="P:tRNA processing"/>
    <property type="evidence" value="ECO:0007669"/>
    <property type="project" value="UniProtKB-KW"/>
</dbReference>
<proteinExistence type="inferred from homology"/>
<organism evidence="6 8">
    <name type="scientific">Encephalitozoon hellem</name>
    <name type="common">Microsporidian parasite</name>
    <dbReference type="NCBI Taxonomy" id="27973"/>
    <lineage>
        <taxon>Eukaryota</taxon>
        <taxon>Fungi</taxon>
        <taxon>Fungi incertae sedis</taxon>
        <taxon>Microsporidia</taxon>
        <taxon>Unikaryonidae</taxon>
        <taxon>Encephalitozoon</taxon>
    </lineage>
</organism>
<evidence type="ECO:0000313" key="8">
    <source>
        <dbReference type="Proteomes" id="UP001059546"/>
    </source>
</evidence>
<evidence type="ECO:0000256" key="1">
    <source>
        <dbReference type="ARBA" id="ARBA00007963"/>
    </source>
</evidence>
<dbReference type="EMBL" id="CP119063">
    <property type="protein sequence ID" value="WEL38080.1"/>
    <property type="molecule type" value="Genomic_DNA"/>
</dbReference>
<protein>
    <submittedName>
        <fullName evidence="6">Archease</fullName>
    </submittedName>
</protein>
<evidence type="ECO:0000259" key="5">
    <source>
        <dbReference type="Pfam" id="PF01951"/>
    </source>
</evidence>
<keyword evidence="9" id="KW-1185">Reference proteome</keyword>
<dbReference type="Gene3D" id="3.55.10.10">
    <property type="entry name" value="Archease domain"/>
    <property type="match status" value="1"/>
</dbReference>
<dbReference type="GO" id="GO:0046872">
    <property type="term" value="F:metal ion binding"/>
    <property type="evidence" value="ECO:0007669"/>
    <property type="project" value="UniProtKB-KW"/>
</dbReference>
<evidence type="ECO:0000313" key="7">
    <source>
        <dbReference type="EMBL" id="WEL38080.1"/>
    </source>
</evidence>
<dbReference type="Pfam" id="PF01951">
    <property type="entry name" value="Archease"/>
    <property type="match status" value="1"/>
</dbReference>
<evidence type="ECO:0000256" key="3">
    <source>
        <dbReference type="ARBA" id="ARBA00022723"/>
    </source>
</evidence>